<evidence type="ECO:0000313" key="4">
    <source>
        <dbReference type="Proteomes" id="UP000561045"/>
    </source>
</evidence>
<feature type="compositionally biased region" description="Basic and acidic residues" evidence="1">
    <location>
        <begin position="14"/>
        <end position="26"/>
    </location>
</feature>
<evidence type="ECO:0000256" key="1">
    <source>
        <dbReference type="SAM" id="MobiDB-lite"/>
    </source>
</evidence>
<protein>
    <submittedName>
        <fullName evidence="3">Uncharacterized protein</fullName>
    </submittedName>
</protein>
<dbReference type="AlphaFoldDB" id="A0A840BU04"/>
<feature type="non-terminal residue" evidence="3">
    <location>
        <position position="26"/>
    </location>
</feature>
<accession>A0A840BU04</accession>
<feature type="compositionally biased region" description="Acidic residues" evidence="1">
    <location>
        <begin position="1"/>
        <end position="13"/>
    </location>
</feature>
<evidence type="ECO:0000313" key="2">
    <source>
        <dbReference type="EMBL" id="MBB4014964.1"/>
    </source>
</evidence>
<feature type="region of interest" description="Disordered" evidence="1">
    <location>
        <begin position="1"/>
        <end position="26"/>
    </location>
</feature>
<evidence type="ECO:0000313" key="3">
    <source>
        <dbReference type="EMBL" id="MBB4014988.1"/>
    </source>
</evidence>
<keyword evidence="4" id="KW-1185">Reference proteome</keyword>
<dbReference type="Proteomes" id="UP000561045">
    <property type="component" value="Unassembled WGS sequence"/>
</dbReference>
<proteinExistence type="predicted"/>
<reference evidence="3 4" key="1">
    <citation type="submission" date="2020-08" db="EMBL/GenBank/DDBJ databases">
        <title>Genomic Encyclopedia of Type Strains, Phase IV (KMG-IV): sequencing the most valuable type-strain genomes for metagenomic binning, comparative biology and taxonomic classification.</title>
        <authorList>
            <person name="Goeker M."/>
        </authorList>
    </citation>
    <scope>NUCLEOTIDE SEQUENCE [LARGE SCALE GENOMIC DNA]</scope>
    <source>
        <strain evidence="3 4">DSM 106739</strain>
    </source>
</reference>
<organism evidence="3 4">
    <name type="scientific">Niveibacterium umoris</name>
    <dbReference type="NCBI Taxonomy" id="1193620"/>
    <lineage>
        <taxon>Bacteria</taxon>
        <taxon>Pseudomonadati</taxon>
        <taxon>Pseudomonadota</taxon>
        <taxon>Betaproteobacteria</taxon>
        <taxon>Rhodocyclales</taxon>
        <taxon>Rhodocyclaceae</taxon>
        <taxon>Niveibacterium</taxon>
    </lineage>
</organism>
<gene>
    <name evidence="2" type="ORF">GGR36_004332</name>
    <name evidence="3" type="ORF">GGR36_004356</name>
</gene>
<sequence>MASDVDFPDDENGDVLRRMRESGDNL</sequence>
<dbReference type="EMBL" id="JACIET010000013">
    <property type="protein sequence ID" value="MBB4014988.1"/>
    <property type="molecule type" value="Genomic_DNA"/>
</dbReference>
<comment type="caution">
    <text evidence="3">The sequence shown here is derived from an EMBL/GenBank/DDBJ whole genome shotgun (WGS) entry which is preliminary data.</text>
</comment>
<name>A0A840BU04_9RHOO</name>
<dbReference type="EMBL" id="JACIET010000008">
    <property type="protein sequence ID" value="MBB4014964.1"/>
    <property type="molecule type" value="Genomic_DNA"/>
</dbReference>